<dbReference type="Pfam" id="PF07791">
    <property type="entry name" value="Imm11"/>
    <property type="match status" value="1"/>
</dbReference>
<organism evidence="2 3">
    <name type="scientific">Pseudomonas saponiphila</name>
    <dbReference type="NCBI Taxonomy" id="556534"/>
    <lineage>
        <taxon>Bacteria</taxon>
        <taxon>Pseudomonadati</taxon>
        <taxon>Pseudomonadota</taxon>
        <taxon>Gammaproteobacteria</taxon>
        <taxon>Pseudomonadales</taxon>
        <taxon>Pseudomonadaceae</taxon>
        <taxon>Pseudomonas</taxon>
    </lineage>
</organism>
<reference evidence="3" key="1">
    <citation type="submission" date="2016-10" db="EMBL/GenBank/DDBJ databases">
        <authorList>
            <person name="Varghese N."/>
            <person name="Submissions S."/>
        </authorList>
    </citation>
    <scope>NUCLEOTIDE SEQUENCE [LARGE SCALE GENOMIC DNA]</scope>
    <source>
        <strain evidence="3">DSM 9751</strain>
    </source>
</reference>
<proteinExistence type="predicted"/>
<gene>
    <name evidence="2" type="ORF">SAMN05216178_4576</name>
</gene>
<dbReference type="InterPro" id="IPR012433">
    <property type="entry name" value="Imm11"/>
</dbReference>
<sequence>MILSWKPPIRYNPKLIGSYDVESGAYETPGSSFDYLALLAGQPYPKTTDTPPVFFQCKAKKLLEHDCLWLLGGIPLVSARLADFLRQQAPADVELIQPLRLVADHQEVSQPYYIVNAIQAVKAIDHARSEAQRDDDGTLLYFNKTWFLESAPGMGQIAREPESGDLLISATLADRLIDTGFKGDKGLGLYSAERRFVPYRNNA</sequence>
<name>A0A1H4URG8_9PSED</name>
<dbReference type="EMBL" id="FNTJ01000002">
    <property type="protein sequence ID" value="SEC71307.1"/>
    <property type="molecule type" value="Genomic_DNA"/>
</dbReference>
<evidence type="ECO:0000259" key="1">
    <source>
        <dbReference type="Pfam" id="PF07791"/>
    </source>
</evidence>
<evidence type="ECO:0000313" key="2">
    <source>
        <dbReference type="EMBL" id="SEC71307.1"/>
    </source>
</evidence>
<dbReference type="AlphaFoldDB" id="A0A1H4URG8"/>
<dbReference type="Proteomes" id="UP000198982">
    <property type="component" value="Unassembled WGS sequence"/>
</dbReference>
<protein>
    <recommendedName>
        <fullName evidence="1">Immunity MXAN-0049 protein domain-containing protein</fullName>
    </recommendedName>
</protein>
<accession>A0A1H4URG8</accession>
<evidence type="ECO:0000313" key="3">
    <source>
        <dbReference type="Proteomes" id="UP000198982"/>
    </source>
</evidence>
<keyword evidence="3" id="KW-1185">Reference proteome</keyword>
<dbReference type="RefSeq" id="WP_092317708.1">
    <property type="nucleotide sequence ID" value="NZ_FNTJ01000002.1"/>
</dbReference>
<feature type="domain" description="Immunity MXAN-0049 protein" evidence="1">
    <location>
        <begin position="39"/>
        <end position="175"/>
    </location>
</feature>